<evidence type="ECO:0000313" key="9">
    <source>
        <dbReference type="Proteomes" id="UP000291022"/>
    </source>
</evidence>
<evidence type="ECO:0000256" key="4">
    <source>
        <dbReference type="ARBA" id="ARBA00022695"/>
    </source>
</evidence>
<evidence type="ECO:0000256" key="5">
    <source>
        <dbReference type="ARBA" id="ARBA00022723"/>
    </source>
</evidence>
<sequence length="277" mass="29922">AGVREERVTCWGWGPPHPSAPCGRSEWGRPPPTRGWLPRCSSCGRAVTPAPAKTTVWFAKEENPSAKPWLLLGGSGVVPSGREAVGVTRVWCQSHRLSCTGSGERLFQHRGPRPSEGGPLGSAWAVPLHRPALGFESSCTCTVWPRAGCLNQTAVSGHGGGLGRYRPRRRLWPSVSSVRTLLLTTLCSSPKQLFTGIFGVGVKTADRWYQDGLRTLDSLQGQAQRLTQQQRAGLQHYHDLSAPVQRPEAETLQRVVAANAARVLPGATVTLAGGFRR</sequence>
<evidence type="ECO:0000259" key="7">
    <source>
        <dbReference type="Pfam" id="PF10391"/>
    </source>
</evidence>
<dbReference type="GO" id="GO:0003887">
    <property type="term" value="F:DNA-directed DNA polymerase activity"/>
    <property type="evidence" value="ECO:0007669"/>
    <property type="project" value="InterPro"/>
</dbReference>
<evidence type="ECO:0000256" key="3">
    <source>
        <dbReference type="ARBA" id="ARBA00022679"/>
    </source>
</evidence>
<dbReference type="GeneTree" id="ENSGT00940000158490"/>
<dbReference type="PANTHER" id="PTHR11276">
    <property type="entry name" value="DNA POLYMERASE TYPE-X FAMILY MEMBER"/>
    <property type="match status" value="1"/>
</dbReference>
<organism evidence="8 9">
    <name type="scientific">Ursus americanus</name>
    <name type="common">American black bear</name>
    <name type="synonym">Euarctos americanus</name>
    <dbReference type="NCBI Taxonomy" id="9643"/>
    <lineage>
        <taxon>Eukaryota</taxon>
        <taxon>Metazoa</taxon>
        <taxon>Chordata</taxon>
        <taxon>Craniata</taxon>
        <taxon>Vertebrata</taxon>
        <taxon>Euteleostomi</taxon>
        <taxon>Mammalia</taxon>
        <taxon>Eutheria</taxon>
        <taxon>Laurasiatheria</taxon>
        <taxon>Carnivora</taxon>
        <taxon>Caniformia</taxon>
        <taxon>Ursidae</taxon>
        <taxon>Ursus</taxon>
    </lineage>
</organism>
<evidence type="ECO:0000256" key="1">
    <source>
        <dbReference type="ARBA" id="ARBA00004123"/>
    </source>
</evidence>
<accession>A0A452QJA6</accession>
<protein>
    <recommendedName>
        <fullName evidence="7">DNA polymerase lambda fingers domain-containing protein</fullName>
    </recommendedName>
</protein>
<dbReference type="AlphaFoldDB" id="A0A452QJA6"/>
<keyword evidence="9" id="KW-1185">Reference proteome</keyword>
<evidence type="ECO:0000256" key="6">
    <source>
        <dbReference type="ARBA" id="ARBA00023242"/>
    </source>
</evidence>
<dbReference type="Proteomes" id="UP000291022">
    <property type="component" value="Unassembled WGS sequence"/>
</dbReference>
<dbReference type="GO" id="GO:0006303">
    <property type="term" value="P:double-strand break repair via nonhomologous end joining"/>
    <property type="evidence" value="ECO:0007669"/>
    <property type="project" value="TreeGrafter"/>
</dbReference>
<dbReference type="STRING" id="9643.ENSUAMP00000005254"/>
<dbReference type="PANTHER" id="PTHR11276:SF24">
    <property type="entry name" value="DNA-DIRECTED DNA_RNA POLYMERASE MU"/>
    <property type="match status" value="1"/>
</dbReference>
<dbReference type="GO" id="GO:0003677">
    <property type="term" value="F:DNA binding"/>
    <property type="evidence" value="ECO:0007669"/>
    <property type="project" value="InterPro"/>
</dbReference>
<reference evidence="8" key="3">
    <citation type="submission" date="2025-09" db="UniProtKB">
        <authorList>
            <consortium name="Ensembl"/>
        </authorList>
    </citation>
    <scope>IDENTIFICATION</scope>
</reference>
<keyword evidence="5" id="KW-0479">Metal-binding</keyword>
<dbReference type="FunFam" id="1.10.150.20:FF:000010">
    <property type="entry name" value="DNA polymerase lambda"/>
    <property type="match status" value="1"/>
</dbReference>
<dbReference type="InterPro" id="IPR018944">
    <property type="entry name" value="DNA_pol_lambd_fingers_domain"/>
</dbReference>
<dbReference type="InterPro" id="IPR043519">
    <property type="entry name" value="NT_sf"/>
</dbReference>
<proteinExistence type="inferred from homology"/>
<dbReference type="PRINTS" id="PR00869">
    <property type="entry name" value="DNAPOLX"/>
</dbReference>
<dbReference type="Ensembl" id="ENSUAMT00000005972.1">
    <property type="protein sequence ID" value="ENSUAMP00000005254.1"/>
    <property type="gene ID" value="ENSUAMG00000004699.1"/>
</dbReference>
<name>A0A452QJA6_URSAM</name>
<evidence type="ECO:0000313" key="8">
    <source>
        <dbReference type="Ensembl" id="ENSUAMP00000005254.1"/>
    </source>
</evidence>
<dbReference type="InterPro" id="IPR022312">
    <property type="entry name" value="DNA_pol_X"/>
</dbReference>
<dbReference type="SUPFAM" id="SSF81585">
    <property type="entry name" value="PsbU/PolX domain-like"/>
    <property type="match status" value="1"/>
</dbReference>
<keyword evidence="3" id="KW-0808">Transferase</keyword>
<dbReference type="Gene3D" id="1.10.150.20">
    <property type="entry name" value="5' to 3' exonuclease, C-terminal subdomain"/>
    <property type="match status" value="1"/>
</dbReference>
<reference evidence="8" key="2">
    <citation type="submission" date="2025-08" db="UniProtKB">
        <authorList>
            <consortium name="Ensembl"/>
        </authorList>
    </citation>
    <scope>IDENTIFICATION</scope>
</reference>
<dbReference type="Pfam" id="PF10391">
    <property type="entry name" value="DNA_pol_lambd_f"/>
    <property type="match status" value="1"/>
</dbReference>
<evidence type="ECO:0000256" key="2">
    <source>
        <dbReference type="ARBA" id="ARBA00008323"/>
    </source>
</evidence>
<reference evidence="9" key="1">
    <citation type="submission" date="2016-06" db="EMBL/GenBank/DDBJ databases">
        <title>De novo assembly and RNA-Seq shows season-dependent expression and editing in black bear kidneys.</title>
        <authorList>
            <person name="Korstanje R."/>
            <person name="Srivastava A."/>
            <person name="Sarsani V.K."/>
            <person name="Sheehan S.M."/>
            <person name="Seger R.L."/>
            <person name="Barter M.E."/>
            <person name="Lindqvist C."/>
            <person name="Brody L.C."/>
            <person name="Mullikin J.C."/>
        </authorList>
    </citation>
    <scope>NUCLEOTIDE SEQUENCE [LARGE SCALE GENOMIC DNA]</scope>
</reference>
<comment type="similarity">
    <text evidence="2">Belongs to the DNA polymerase type-X family.</text>
</comment>
<feature type="domain" description="DNA polymerase lambda fingers" evidence="7">
    <location>
        <begin position="192"/>
        <end position="240"/>
    </location>
</feature>
<dbReference type="Gene3D" id="3.30.460.10">
    <property type="entry name" value="Beta Polymerase, domain 2"/>
    <property type="match status" value="1"/>
</dbReference>
<dbReference type="GO" id="GO:0005634">
    <property type="term" value="C:nucleus"/>
    <property type="evidence" value="ECO:0007669"/>
    <property type="project" value="UniProtKB-SubCell"/>
</dbReference>
<comment type="subcellular location">
    <subcellularLocation>
        <location evidence="1">Nucleus</location>
    </subcellularLocation>
</comment>
<keyword evidence="4" id="KW-0548">Nucleotidyltransferase</keyword>
<dbReference type="GO" id="GO:0046872">
    <property type="term" value="F:metal ion binding"/>
    <property type="evidence" value="ECO:0007669"/>
    <property type="project" value="UniProtKB-KW"/>
</dbReference>
<keyword evidence="6" id="KW-0539">Nucleus</keyword>